<evidence type="ECO:0000256" key="2">
    <source>
        <dbReference type="ARBA" id="ARBA00004939"/>
    </source>
</evidence>
<dbReference type="HAMAP" id="MF_00147_B">
    <property type="entry name" value="TIM_B"/>
    <property type="match status" value="1"/>
</dbReference>
<dbReference type="RefSeq" id="WP_230983795.1">
    <property type="nucleotide sequence ID" value="NZ_BMLD01000006.1"/>
</dbReference>
<keyword evidence="6 8" id="KW-0324">Glycolysis</keyword>
<comment type="subcellular location">
    <subcellularLocation>
        <location evidence="8 9">Cytoplasm</location>
    </subcellularLocation>
</comment>
<gene>
    <name evidence="8" type="primary">tpiA</name>
    <name evidence="10" type="ORF">J2800_001842</name>
</gene>
<dbReference type="InterPro" id="IPR022896">
    <property type="entry name" value="TrioseP_Isoase_bac/euk"/>
</dbReference>
<feature type="active site" description="Proton acceptor" evidence="8">
    <location>
        <position position="169"/>
    </location>
</feature>
<comment type="pathway">
    <text evidence="8 9">Carbohydrate degradation; glycolysis; D-glyceraldehyde 3-phosphate from glycerone phosphate: step 1/1.</text>
</comment>
<evidence type="ECO:0000256" key="3">
    <source>
        <dbReference type="ARBA" id="ARBA00007422"/>
    </source>
</evidence>
<accession>A0ABU1MY45</accession>
<comment type="catalytic activity">
    <reaction evidence="8 9">
        <text>D-glyceraldehyde 3-phosphate = dihydroxyacetone phosphate</text>
        <dbReference type="Rhea" id="RHEA:18585"/>
        <dbReference type="ChEBI" id="CHEBI:57642"/>
        <dbReference type="ChEBI" id="CHEBI:59776"/>
        <dbReference type="EC" id="5.3.1.1"/>
    </reaction>
</comment>
<comment type="similarity">
    <text evidence="3 8 9">Belongs to the triosephosphate isomerase family.</text>
</comment>
<dbReference type="InterPro" id="IPR013785">
    <property type="entry name" value="Aldolase_TIM"/>
</dbReference>
<evidence type="ECO:0000313" key="10">
    <source>
        <dbReference type="EMBL" id="MDR6531100.1"/>
    </source>
</evidence>
<feature type="binding site" evidence="8">
    <location>
        <position position="175"/>
    </location>
    <ligand>
        <name>substrate</name>
    </ligand>
</feature>
<reference evidence="10 11" key="1">
    <citation type="submission" date="2023-07" db="EMBL/GenBank/DDBJ databases">
        <title>Sorghum-associated microbial communities from plants grown in Nebraska, USA.</title>
        <authorList>
            <person name="Schachtman D."/>
        </authorList>
    </citation>
    <scope>NUCLEOTIDE SEQUENCE [LARGE SCALE GENOMIC DNA]</scope>
    <source>
        <strain evidence="10 11">DS2154</strain>
    </source>
</reference>
<dbReference type="InterPro" id="IPR000652">
    <property type="entry name" value="Triosephosphate_isomerase"/>
</dbReference>
<evidence type="ECO:0000256" key="8">
    <source>
        <dbReference type="HAMAP-Rule" id="MF_00147"/>
    </source>
</evidence>
<protein>
    <recommendedName>
        <fullName evidence="8 9">Triosephosphate isomerase</fullName>
        <shortName evidence="8">TIM</shortName>
        <shortName evidence="8">TPI</shortName>
        <ecNumber evidence="8 9">5.3.1.1</ecNumber>
    </recommendedName>
    <alternativeName>
        <fullName evidence="8">Triose-phosphate isomerase</fullName>
    </alternativeName>
</protein>
<feature type="binding site" evidence="8">
    <location>
        <begin position="235"/>
        <end position="236"/>
    </location>
    <ligand>
        <name>substrate</name>
    </ligand>
</feature>
<dbReference type="PROSITE" id="PS00171">
    <property type="entry name" value="TIM_1"/>
    <property type="match status" value="1"/>
</dbReference>
<evidence type="ECO:0000256" key="4">
    <source>
        <dbReference type="ARBA" id="ARBA00022432"/>
    </source>
</evidence>
<name>A0ABU1MY45_9CAUL</name>
<comment type="pathway">
    <text evidence="2">Carbohydrate metabolism; erythritol degradation.</text>
</comment>
<dbReference type="NCBIfam" id="TIGR00419">
    <property type="entry name" value="tim"/>
    <property type="match status" value="1"/>
</dbReference>
<feature type="binding site" evidence="8">
    <location>
        <begin position="16"/>
        <end position="18"/>
    </location>
    <ligand>
        <name>substrate</name>
    </ligand>
</feature>
<evidence type="ECO:0000256" key="9">
    <source>
        <dbReference type="RuleBase" id="RU363013"/>
    </source>
</evidence>
<dbReference type="GO" id="GO:0004807">
    <property type="term" value="F:triose-phosphate isomerase activity"/>
    <property type="evidence" value="ECO:0007669"/>
    <property type="project" value="UniProtKB-EC"/>
</dbReference>
<keyword evidence="5 8" id="KW-0963">Cytoplasm</keyword>
<organism evidence="10 11">
    <name type="scientific">Caulobacter rhizosphaerae</name>
    <dbReference type="NCBI Taxonomy" id="2010972"/>
    <lineage>
        <taxon>Bacteria</taxon>
        <taxon>Pseudomonadati</taxon>
        <taxon>Pseudomonadota</taxon>
        <taxon>Alphaproteobacteria</taxon>
        <taxon>Caulobacterales</taxon>
        <taxon>Caulobacteraceae</taxon>
        <taxon>Caulobacter</taxon>
    </lineage>
</organism>
<proteinExistence type="inferred from homology"/>
<evidence type="ECO:0000256" key="5">
    <source>
        <dbReference type="ARBA" id="ARBA00022490"/>
    </source>
</evidence>
<sequence>MHVTMEKPARKFVVGNWKMHGNLAALPVLGAIDAAARETPAVDVGVAVPATLITAAWQTANAIHVGAQDIHPADKGAHTGCLSAPMVKDAGAAFTIVGHSECRAGRQESDDEVRGKAEAARRHGLSVILCVGEPLEVREAGQAEAVVRAQLENCLPADADGAWLSVAYEPIWAIGTGRSATQDDIAAMHAVLRETCRAALGPAGDGVRLLYGGSVTPANAAEILATPNVDGVLVGGASLTAETFLPIIAHA</sequence>
<dbReference type="PANTHER" id="PTHR21139">
    <property type="entry name" value="TRIOSEPHOSPHATE ISOMERASE"/>
    <property type="match status" value="1"/>
</dbReference>
<evidence type="ECO:0000256" key="6">
    <source>
        <dbReference type="ARBA" id="ARBA00023152"/>
    </source>
</evidence>
<comment type="caution">
    <text evidence="10">The sequence shown here is derived from an EMBL/GenBank/DDBJ whole genome shotgun (WGS) entry which is preliminary data.</text>
</comment>
<evidence type="ECO:0000256" key="7">
    <source>
        <dbReference type="ARBA" id="ARBA00023235"/>
    </source>
</evidence>
<feature type="active site" description="Electrophile" evidence="8">
    <location>
        <position position="99"/>
    </location>
</feature>
<dbReference type="PANTHER" id="PTHR21139:SF42">
    <property type="entry name" value="TRIOSEPHOSPHATE ISOMERASE"/>
    <property type="match status" value="1"/>
</dbReference>
<comment type="catalytic activity">
    <reaction evidence="1">
        <text>L-erythrulose 1-phosphate = D-erythrulose 4-phosphate</text>
        <dbReference type="Rhea" id="RHEA:49588"/>
        <dbReference type="ChEBI" id="CHEBI:58002"/>
        <dbReference type="ChEBI" id="CHEBI:90796"/>
        <dbReference type="EC" id="5.3.1.33"/>
    </reaction>
</comment>
<dbReference type="InterPro" id="IPR035990">
    <property type="entry name" value="TIM_sf"/>
</dbReference>
<dbReference type="Pfam" id="PF00121">
    <property type="entry name" value="TIM"/>
    <property type="match status" value="1"/>
</dbReference>
<evidence type="ECO:0000313" key="11">
    <source>
        <dbReference type="Proteomes" id="UP001262754"/>
    </source>
</evidence>
<comment type="pathway">
    <text evidence="8 9">Carbohydrate biosynthesis; gluconeogenesis.</text>
</comment>
<feature type="binding site" evidence="8">
    <location>
        <position position="214"/>
    </location>
    <ligand>
        <name>substrate</name>
    </ligand>
</feature>
<dbReference type="EC" id="5.3.1.1" evidence="8 9"/>
<dbReference type="InterPro" id="IPR020861">
    <property type="entry name" value="Triosephosphate_isomerase_AS"/>
</dbReference>
<keyword evidence="4 8" id="KW-0312">Gluconeogenesis</keyword>
<keyword evidence="11" id="KW-1185">Reference proteome</keyword>
<dbReference type="Gene3D" id="3.20.20.70">
    <property type="entry name" value="Aldolase class I"/>
    <property type="match status" value="1"/>
</dbReference>
<keyword evidence="7 8" id="KW-0413">Isomerase</keyword>
<comment type="subunit">
    <text evidence="8 9">Homodimer.</text>
</comment>
<evidence type="ECO:0000256" key="1">
    <source>
        <dbReference type="ARBA" id="ARBA00000148"/>
    </source>
</evidence>
<dbReference type="SUPFAM" id="SSF51351">
    <property type="entry name" value="Triosephosphate isomerase (TIM)"/>
    <property type="match status" value="1"/>
</dbReference>
<dbReference type="PROSITE" id="PS51440">
    <property type="entry name" value="TIM_2"/>
    <property type="match status" value="1"/>
</dbReference>
<dbReference type="CDD" id="cd00311">
    <property type="entry name" value="TIM"/>
    <property type="match status" value="1"/>
</dbReference>
<dbReference type="Proteomes" id="UP001262754">
    <property type="component" value="Unassembled WGS sequence"/>
</dbReference>
<dbReference type="EMBL" id="JAVDRL010000005">
    <property type="protein sequence ID" value="MDR6531100.1"/>
    <property type="molecule type" value="Genomic_DNA"/>
</dbReference>
<comment type="function">
    <text evidence="8">Involved in the gluconeogenesis. Catalyzes stereospecifically the conversion of dihydroxyacetone phosphate (DHAP) to D-glyceraldehyde-3-phosphate (G3P).</text>
</comment>